<evidence type="ECO:0000313" key="5">
    <source>
        <dbReference type="EMBL" id="MDG2992278.1"/>
    </source>
</evidence>
<protein>
    <submittedName>
        <fullName evidence="5">Heavy metal-responsive transcriptional regulator</fullName>
    </submittedName>
</protein>
<dbReference type="InterPro" id="IPR015358">
    <property type="entry name" value="Tscrpt_reg_MerR_DNA-bd"/>
</dbReference>
<reference evidence="5" key="2">
    <citation type="submission" date="2022-01" db="EMBL/GenBank/DDBJ databases">
        <authorList>
            <person name="Zivanovic Y."/>
            <person name="Moreira D."/>
            <person name="Lopez-Garcia P."/>
        </authorList>
    </citation>
    <scope>NUCLEOTIDE SEQUENCE</scope>
    <source>
        <strain evidence="5">G9</strain>
    </source>
</reference>
<reference evidence="5" key="1">
    <citation type="journal article" date="2022" name="Genome Biol. Evol.">
        <title>A New Gene Family Diagnostic for Intracellular Biomineralization of Amorphous Ca Carbonates by Cyanobacteria.</title>
        <authorList>
            <person name="Benzerara K."/>
            <person name="Duprat E."/>
            <person name="Bitard-Feildel T."/>
            <person name="Caumes G."/>
            <person name="Cassier-Chauvat C."/>
            <person name="Chauvat F."/>
            <person name="Dezi M."/>
            <person name="Diop S.I."/>
            <person name="Gaschignard G."/>
            <person name="Gorgen S."/>
            <person name="Gugger M."/>
            <person name="Lopez-Garcia P."/>
            <person name="Millet M."/>
            <person name="Skouri-Panet F."/>
            <person name="Moreira D."/>
            <person name="Callebaut I."/>
        </authorList>
    </citation>
    <scope>NUCLEOTIDE SEQUENCE</scope>
    <source>
        <strain evidence="5">G9</strain>
    </source>
</reference>
<sequence length="144" mass="16258">MLKIGEVAHQSSLPVKTIRYYDDLGLLTTVVQRSPSGYRLFQPSVIYRLHFIRTAQRLGLTLQEIREILEIRDQGVLPCGHVKERLESRLADIQGQIVSLNLLAQQLEGILSGWQENPAPQMSPDQICPNLQPQPLALAQSHQQ</sequence>
<dbReference type="Pfam" id="PF09278">
    <property type="entry name" value="MerR-DNA-bind"/>
    <property type="match status" value="1"/>
</dbReference>
<evidence type="ECO:0000256" key="2">
    <source>
        <dbReference type="ARBA" id="ARBA00023125"/>
    </source>
</evidence>
<keyword evidence="2" id="KW-0238">DNA-binding</keyword>
<dbReference type="Gene3D" id="1.10.1660.10">
    <property type="match status" value="1"/>
</dbReference>
<keyword evidence="1" id="KW-0805">Transcription regulation</keyword>
<dbReference type="Proteomes" id="UP001154265">
    <property type="component" value="Unassembled WGS sequence"/>
</dbReference>
<dbReference type="InterPro" id="IPR009061">
    <property type="entry name" value="DNA-bd_dom_put_sf"/>
</dbReference>
<keyword evidence="3" id="KW-0804">Transcription</keyword>
<comment type="caution">
    <text evidence="5">The sequence shown here is derived from an EMBL/GenBank/DDBJ whole genome shotgun (WGS) entry which is preliminary data.</text>
</comment>
<dbReference type="InterPro" id="IPR000551">
    <property type="entry name" value="MerR-type_HTH_dom"/>
</dbReference>
<evidence type="ECO:0000256" key="1">
    <source>
        <dbReference type="ARBA" id="ARBA00023015"/>
    </source>
</evidence>
<feature type="domain" description="HTH merR-type" evidence="4">
    <location>
        <begin position="1"/>
        <end position="71"/>
    </location>
</feature>
<name>A0ABT6F3C4_9SYNE</name>
<dbReference type="PANTHER" id="PTHR30204">
    <property type="entry name" value="REDOX-CYCLING DRUG-SENSING TRANSCRIPTIONAL ACTIVATOR SOXR"/>
    <property type="match status" value="1"/>
</dbReference>
<dbReference type="RefSeq" id="WP_277868196.1">
    <property type="nucleotide sequence ID" value="NZ_JAKKUT010000008.1"/>
</dbReference>
<dbReference type="CDD" id="cd04770">
    <property type="entry name" value="HTH_HMRTR"/>
    <property type="match status" value="1"/>
</dbReference>
<accession>A0ABT6F3C4</accession>
<dbReference type="PANTHER" id="PTHR30204:SF94">
    <property type="entry name" value="HEAVY METAL-DEPENDENT TRANSCRIPTIONAL REGULATOR HI_0293-RELATED"/>
    <property type="match status" value="1"/>
</dbReference>
<dbReference type="InterPro" id="IPR047057">
    <property type="entry name" value="MerR_fam"/>
</dbReference>
<dbReference type="PROSITE" id="PS50937">
    <property type="entry name" value="HTH_MERR_2"/>
    <property type="match status" value="1"/>
</dbReference>
<dbReference type="SUPFAM" id="SSF46955">
    <property type="entry name" value="Putative DNA-binding domain"/>
    <property type="match status" value="1"/>
</dbReference>
<evidence type="ECO:0000256" key="3">
    <source>
        <dbReference type="ARBA" id="ARBA00023163"/>
    </source>
</evidence>
<dbReference type="SMART" id="SM00422">
    <property type="entry name" value="HTH_MERR"/>
    <property type="match status" value="1"/>
</dbReference>
<keyword evidence="6" id="KW-1185">Reference proteome</keyword>
<dbReference type="Pfam" id="PF00376">
    <property type="entry name" value="MerR"/>
    <property type="match status" value="1"/>
</dbReference>
<evidence type="ECO:0000259" key="4">
    <source>
        <dbReference type="PROSITE" id="PS50937"/>
    </source>
</evidence>
<gene>
    <name evidence="5" type="ORF">L3556_15270</name>
</gene>
<dbReference type="EMBL" id="JAKKUT010000008">
    <property type="protein sequence ID" value="MDG2992278.1"/>
    <property type="molecule type" value="Genomic_DNA"/>
</dbReference>
<evidence type="ECO:0000313" key="6">
    <source>
        <dbReference type="Proteomes" id="UP001154265"/>
    </source>
</evidence>
<organism evidence="5 6">
    <name type="scientific">Candidatus Synechococcus calcipolaris G9</name>
    <dbReference type="NCBI Taxonomy" id="1497997"/>
    <lineage>
        <taxon>Bacteria</taxon>
        <taxon>Bacillati</taxon>
        <taxon>Cyanobacteriota</taxon>
        <taxon>Cyanophyceae</taxon>
        <taxon>Synechococcales</taxon>
        <taxon>Synechococcaceae</taxon>
        <taxon>Synechococcus</taxon>
    </lineage>
</organism>
<proteinExistence type="predicted"/>